<dbReference type="PROSITE" id="PS50086">
    <property type="entry name" value="TBC_RABGAP"/>
    <property type="match status" value="1"/>
</dbReference>
<dbReference type="SMART" id="SM00164">
    <property type="entry name" value="TBC"/>
    <property type="match status" value="1"/>
</dbReference>
<dbReference type="Pfam" id="PF00566">
    <property type="entry name" value="RabGAP-TBC"/>
    <property type="match status" value="1"/>
</dbReference>
<sequence>MTECPELAEQVVPRFDLDLKELPIIPRVEIDEVSMIGSDSQNSVDEIQKELANKRRNLSSSSMPCSEIRKSYESGSTCLSESALDLEKLAGQVDRYGFLTEGRTVPDISSLKREANRALKWKGMILSKAIGASNLRLYSFKESRKLTKRTYKGVPDCWRGEYWYFLATRKIDQEVEKKLINEYQVLAGLESQDENQIDLDIPRTLQDNIMFKQRYGLGQKMLFTVLTSFSNYDPEVGYCQGMASVASTLLAYISEEKSFVAFICLFQHYFLREMFLPGFPKLMETFHVQAKLMKKHTTKLLKHLNKLDIQLSFFAARWYLTLFSADVVPHQTALRIWDIFLLHGLDMLICVSVGLLKYHEITLLNMGFEDIMSFLNRQIPVVSDDFLILNIVKPLYERRSTQRIISKARDEHKRNNVPS</sequence>
<dbReference type="EMBL" id="JASJQH010007708">
    <property type="protein sequence ID" value="KAK9702633.1"/>
    <property type="molecule type" value="Genomic_DNA"/>
</dbReference>
<dbReference type="InterPro" id="IPR000195">
    <property type="entry name" value="Rab-GAP-TBC_dom"/>
</dbReference>
<reference evidence="2 3" key="1">
    <citation type="submission" date="2023-04" db="EMBL/GenBank/DDBJ databases">
        <title>Genome of Basidiobolus ranarum AG-B5.</title>
        <authorList>
            <person name="Stajich J.E."/>
            <person name="Carter-House D."/>
            <person name="Gryganskyi A."/>
        </authorList>
    </citation>
    <scope>NUCLEOTIDE SEQUENCE [LARGE SCALE GENOMIC DNA]</scope>
    <source>
        <strain evidence="2 3">AG-B5</strain>
    </source>
</reference>
<gene>
    <name evidence="2" type="ORF">K7432_011145</name>
</gene>
<organism evidence="2 3">
    <name type="scientific">Basidiobolus ranarum</name>
    <dbReference type="NCBI Taxonomy" id="34480"/>
    <lineage>
        <taxon>Eukaryota</taxon>
        <taxon>Fungi</taxon>
        <taxon>Fungi incertae sedis</taxon>
        <taxon>Zoopagomycota</taxon>
        <taxon>Entomophthoromycotina</taxon>
        <taxon>Basidiobolomycetes</taxon>
        <taxon>Basidiobolales</taxon>
        <taxon>Basidiobolaceae</taxon>
        <taxon>Basidiobolus</taxon>
    </lineage>
</organism>
<name>A0ABR2VV62_9FUNG</name>
<keyword evidence="3" id="KW-1185">Reference proteome</keyword>
<evidence type="ECO:0000313" key="2">
    <source>
        <dbReference type="EMBL" id="KAK9702633.1"/>
    </source>
</evidence>
<feature type="domain" description="Rab-GAP TBC" evidence="1">
    <location>
        <begin position="153"/>
        <end position="344"/>
    </location>
</feature>
<proteinExistence type="predicted"/>
<accession>A0ABR2VV62</accession>
<dbReference type="Proteomes" id="UP001479436">
    <property type="component" value="Unassembled WGS sequence"/>
</dbReference>
<dbReference type="SUPFAM" id="SSF47923">
    <property type="entry name" value="Ypt/Rab-GAP domain of gyp1p"/>
    <property type="match status" value="2"/>
</dbReference>
<dbReference type="Gene3D" id="1.10.472.80">
    <property type="entry name" value="Ypt/Rab-GAP domain of gyp1p, domain 3"/>
    <property type="match status" value="1"/>
</dbReference>
<dbReference type="PANTHER" id="PTHR47219">
    <property type="entry name" value="RAB GTPASE-ACTIVATING PROTEIN 1-LIKE"/>
    <property type="match status" value="1"/>
</dbReference>
<dbReference type="Gene3D" id="1.10.8.270">
    <property type="entry name" value="putative rabgap domain of human tbc1 domain family member 14 like domains"/>
    <property type="match status" value="1"/>
</dbReference>
<protein>
    <recommendedName>
        <fullName evidence="1">Rab-GAP TBC domain-containing protein</fullName>
    </recommendedName>
</protein>
<dbReference type="InterPro" id="IPR050302">
    <property type="entry name" value="Rab_GAP_TBC_domain"/>
</dbReference>
<dbReference type="InterPro" id="IPR035969">
    <property type="entry name" value="Rab-GAP_TBC_sf"/>
</dbReference>
<evidence type="ECO:0000313" key="3">
    <source>
        <dbReference type="Proteomes" id="UP001479436"/>
    </source>
</evidence>
<evidence type="ECO:0000259" key="1">
    <source>
        <dbReference type="PROSITE" id="PS50086"/>
    </source>
</evidence>
<dbReference type="PANTHER" id="PTHR47219:SF9">
    <property type="entry name" value="GTPASE ACTIVATING PROTEIN AND CENTROSOME-ASSOCIATED, ISOFORM B"/>
    <property type="match status" value="1"/>
</dbReference>
<comment type="caution">
    <text evidence="2">The sequence shown here is derived from an EMBL/GenBank/DDBJ whole genome shotgun (WGS) entry which is preliminary data.</text>
</comment>